<dbReference type="PANTHER" id="PTHR12175:SF1">
    <property type="entry name" value="PITH DOMAIN-CONTAINING PROTEIN 1"/>
    <property type="match status" value="1"/>
</dbReference>
<dbReference type="OrthoDB" id="2635at2759"/>
<dbReference type="InterPro" id="IPR008979">
    <property type="entry name" value="Galactose-bd-like_sf"/>
</dbReference>
<proteinExistence type="inferred from homology"/>
<evidence type="ECO:0000313" key="5">
    <source>
        <dbReference type="Proteomes" id="UP000620104"/>
    </source>
</evidence>
<sequence length="226" mass="24364">MSHHHHSGACGSEAHPHDVHDHSHSPPPDSAAAGDQNSLFAVIDREHVISLNSQGGEESGKNVIKPWHQREEESLFCESDADDSLILHIPFTAQVKLRSITIKSGPGGHTAAKAVLFVNTAGLDFASVGDRKPVEEINLVAQKEAVEYALRPSKFSAVRSLQIFFPDNVSGGDDEETTRVYYIGLKGEWTPITKNPDGIILYEAQANPSDHKVKGVADGQSSGLGM</sequence>
<evidence type="ECO:0000313" key="4">
    <source>
        <dbReference type="EMBL" id="GHJ86625.1"/>
    </source>
</evidence>
<dbReference type="GO" id="GO:0005634">
    <property type="term" value="C:nucleus"/>
    <property type="evidence" value="ECO:0007669"/>
    <property type="project" value="TreeGrafter"/>
</dbReference>
<dbReference type="Proteomes" id="UP000620104">
    <property type="component" value="Unassembled WGS sequence"/>
</dbReference>
<dbReference type="InterPro" id="IPR010400">
    <property type="entry name" value="PITH_dom"/>
</dbReference>
<feature type="domain" description="PITH" evidence="3">
    <location>
        <begin position="28"/>
        <end position="205"/>
    </location>
</feature>
<comment type="similarity">
    <text evidence="1">Belongs to the PITHD1 family.</text>
</comment>
<dbReference type="EMBL" id="BLZA01000019">
    <property type="protein sequence ID" value="GHJ86625.1"/>
    <property type="molecule type" value="Genomic_DNA"/>
</dbReference>
<keyword evidence="5" id="KW-1185">Reference proteome</keyword>
<dbReference type="InterPro" id="IPR045099">
    <property type="entry name" value="PITH1-like"/>
</dbReference>
<dbReference type="GO" id="GO:0005737">
    <property type="term" value="C:cytoplasm"/>
    <property type="evidence" value="ECO:0007669"/>
    <property type="project" value="UniProtKB-ARBA"/>
</dbReference>
<protein>
    <recommendedName>
        <fullName evidence="3">PITH domain-containing protein</fullName>
    </recommendedName>
</protein>
<accession>A0A8H3TTZ3</accession>
<dbReference type="InterPro" id="IPR037047">
    <property type="entry name" value="PITH_dom_sf"/>
</dbReference>
<name>A0A8H3TTZ3_9TREE</name>
<evidence type="ECO:0000256" key="1">
    <source>
        <dbReference type="ARBA" id="ARBA00025788"/>
    </source>
</evidence>
<gene>
    <name evidence="4" type="ORF">NliqN6_3027</name>
</gene>
<dbReference type="Pfam" id="PF06201">
    <property type="entry name" value="PITH"/>
    <property type="match status" value="1"/>
</dbReference>
<organism evidence="4 5">
    <name type="scientific">Naganishia liquefaciens</name>
    <dbReference type="NCBI Taxonomy" id="104408"/>
    <lineage>
        <taxon>Eukaryota</taxon>
        <taxon>Fungi</taxon>
        <taxon>Dikarya</taxon>
        <taxon>Basidiomycota</taxon>
        <taxon>Agaricomycotina</taxon>
        <taxon>Tremellomycetes</taxon>
        <taxon>Filobasidiales</taxon>
        <taxon>Filobasidiaceae</taxon>
        <taxon>Naganishia</taxon>
    </lineage>
</organism>
<dbReference type="PANTHER" id="PTHR12175">
    <property type="entry name" value="AD039 HT014 THIOREDOXIN FAMILY TRP26"/>
    <property type="match status" value="1"/>
</dbReference>
<dbReference type="PROSITE" id="PS51532">
    <property type="entry name" value="PITH"/>
    <property type="match status" value="1"/>
</dbReference>
<reference evidence="4" key="1">
    <citation type="submission" date="2020-07" db="EMBL/GenBank/DDBJ databases">
        <title>Draft Genome Sequence of a Deep-Sea Yeast, Naganishia (Cryptococcus) liquefaciens strain N6.</title>
        <authorList>
            <person name="Han Y.W."/>
            <person name="Kajitani R."/>
            <person name="Morimoto H."/>
            <person name="Parhat M."/>
            <person name="Tsubouchi H."/>
            <person name="Bakenova O."/>
            <person name="Ogata M."/>
            <person name="Argunhan B."/>
            <person name="Aoki R."/>
            <person name="Kajiwara S."/>
            <person name="Itoh T."/>
            <person name="Iwasaki H."/>
        </authorList>
    </citation>
    <scope>NUCLEOTIDE SEQUENCE</scope>
    <source>
        <strain evidence="4">N6</strain>
    </source>
</reference>
<comment type="caution">
    <text evidence="4">The sequence shown here is derived from an EMBL/GenBank/DDBJ whole genome shotgun (WGS) entry which is preliminary data.</text>
</comment>
<dbReference type="AlphaFoldDB" id="A0A8H3TTZ3"/>
<feature type="compositionally biased region" description="Basic and acidic residues" evidence="2">
    <location>
        <begin position="14"/>
        <end position="24"/>
    </location>
</feature>
<dbReference type="SUPFAM" id="SSF49785">
    <property type="entry name" value="Galactose-binding domain-like"/>
    <property type="match status" value="1"/>
</dbReference>
<evidence type="ECO:0000256" key="2">
    <source>
        <dbReference type="SAM" id="MobiDB-lite"/>
    </source>
</evidence>
<feature type="region of interest" description="Disordered" evidence="2">
    <location>
        <begin position="1"/>
        <end position="34"/>
    </location>
</feature>
<evidence type="ECO:0000259" key="3">
    <source>
        <dbReference type="PROSITE" id="PS51532"/>
    </source>
</evidence>
<dbReference type="Gene3D" id="2.60.120.470">
    <property type="entry name" value="PITH domain"/>
    <property type="match status" value="1"/>
</dbReference>